<dbReference type="AlphaFoldDB" id="A0A238F792"/>
<name>A0A238F792_9BASI</name>
<evidence type="ECO:0000313" key="1">
    <source>
        <dbReference type="EMBL" id="SCV67883.1"/>
    </source>
</evidence>
<organism evidence="1 2">
    <name type="scientific">Microbotryum intermedium</name>
    <dbReference type="NCBI Taxonomy" id="269621"/>
    <lineage>
        <taxon>Eukaryota</taxon>
        <taxon>Fungi</taxon>
        <taxon>Dikarya</taxon>
        <taxon>Basidiomycota</taxon>
        <taxon>Pucciniomycotina</taxon>
        <taxon>Microbotryomycetes</taxon>
        <taxon>Microbotryales</taxon>
        <taxon>Microbotryaceae</taxon>
        <taxon>Microbotryum</taxon>
    </lineage>
</organism>
<dbReference type="OrthoDB" id="2533471at2759"/>
<protein>
    <submittedName>
        <fullName evidence="1">BQ2448_5494 protein</fullName>
    </submittedName>
</protein>
<proteinExistence type="predicted"/>
<keyword evidence="2" id="KW-1185">Reference proteome</keyword>
<sequence length="386" mass="43691">MGKSTGFESLPIELIHRCIDLTRPNDPEQRRARHNIKRLVPLTLVAKRWTVYAQQCLFQNVMLIGPRDVEKFGDALAMIQGRFETNCLIIAGDVTRLAHRALTTSGLKADAKYAELIHRALNLTMGLQELRLAPKLIVAPAVLLLENLSHLRHLTLQCCFMTLEPGAELAARPTFHLESFTFIPAAGLTQSSLVNLTTMAFVEYVLSHSLAGSIKHIEWRHGYADLVAPQFADLQGTRSYPYLDNWTAANPGLEVVCQTLESFFFPACIQGPFQSMNTVFELGRICSLSPRLHTLSINSPELQLFTVISMPPPNLEVLILRQIISISDVLHMLQRYEDAMNNLRKIRTRLRGPERNEEDWVRLEQYCRSRGIELVHEEAQVEASAW</sequence>
<dbReference type="Proteomes" id="UP000198372">
    <property type="component" value="Unassembled WGS sequence"/>
</dbReference>
<accession>A0A238F792</accession>
<gene>
    <name evidence="1" type="ORF">BQ2448_5494</name>
</gene>
<reference evidence="2" key="1">
    <citation type="submission" date="2016-09" db="EMBL/GenBank/DDBJ databases">
        <authorList>
            <person name="Jeantristanb JTB J.-T."/>
            <person name="Ricardo R."/>
        </authorList>
    </citation>
    <scope>NUCLEOTIDE SEQUENCE [LARGE SCALE GENOMIC DNA]</scope>
</reference>
<evidence type="ECO:0000313" key="2">
    <source>
        <dbReference type="Proteomes" id="UP000198372"/>
    </source>
</evidence>
<dbReference type="EMBL" id="FMSP01000002">
    <property type="protein sequence ID" value="SCV67883.1"/>
    <property type="molecule type" value="Genomic_DNA"/>
</dbReference>